<dbReference type="InterPro" id="IPR025458">
    <property type="entry name" value="DUF4278"/>
</dbReference>
<protein>
    <submittedName>
        <fullName evidence="2">DUF4278 domain-containing protein</fullName>
    </submittedName>
</protein>
<keyword evidence="1" id="KW-1133">Transmembrane helix</keyword>
<sequence>MNFSFMIPLTIVFVATYFLKKSSDEIVYLCGLVIVICLLFSLVLAPWQIQLLLLVIAAFSTIKLRQPNQTTTESEINKKPPLLYRGSNYEHNASNPNNIEVADADLEGKYRGQVWKNHHKEEAAIPHTFHLTYRGATVECQKYVALKEEEEAEIKATGNSPTD</sequence>
<dbReference type="Pfam" id="PF14105">
    <property type="entry name" value="DUF4278"/>
    <property type="match status" value="1"/>
</dbReference>
<keyword evidence="3" id="KW-1185">Reference proteome</keyword>
<dbReference type="RefSeq" id="WP_413272276.1">
    <property type="nucleotide sequence ID" value="NZ_JBHFNQ010000159.1"/>
</dbReference>
<comment type="caution">
    <text evidence="2">The sequence shown here is derived from an EMBL/GenBank/DDBJ whole genome shotgun (WGS) entry which is preliminary data.</text>
</comment>
<evidence type="ECO:0000256" key="1">
    <source>
        <dbReference type="SAM" id="Phobius"/>
    </source>
</evidence>
<evidence type="ECO:0000313" key="3">
    <source>
        <dbReference type="Proteomes" id="UP001576774"/>
    </source>
</evidence>
<keyword evidence="1" id="KW-0472">Membrane</keyword>
<accession>A0ABV4X8V5</accession>
<keyword evidence="1" id="KW-0812">Transmembrane</keyword>
<proteinExistence type="predicted"/>
<organism evidence="2 3">
    <name type="scientific">Floridaenema aerugineum BLCC-F46</name>
    <dbReference type="NCBI Taxonomy" id="3153654"/>
    <lineage>
        <taxon>Bacteria</taxon>
        <taxon>Bacillati</taxon>
        <taxon>Cyanobacteriota</taxon>
        <taxon>Cyanophyceae</taxon>
        <taxon>Oscillatoriophycideae</taxon>
        <taxon>Aerosakkonematales</taxon>
        <taxon>Aerosakkonemataceae</taxon>
        <taxon>Floridanema</taxon>
        <taxon>Floridanema aerugineum</taxon>
    </lineage>
</organism>
<evidence type="ECO:0000313" key="2">
    <source>
        <dbReference type="EMBL" id="MFB2879227.1"/>
    </source>
</evidence>
<dbReference type="Proteomes" id="UP001576774">
    <property type="component" value="Unassembled WGS sequence"/>
</dbReference>
<name>A0ABV4X8V5_9CYAN</name>
<gene>
    <name evidence="2" type="ORF">ACE1CC_20420</name>
</gene>
<reference evidence="2 3" key="1">
    <citation type="submission" date="2024-09" db="EMBL/GenBank/DDBJ databases">
        <title>Floridaenema gen nov. (Aerosakkonemataceae, Aerosakkonematales ord. nov., Cyanobacteria) from benthic tropical and subtropical fresh waters, with the description of four new species.</title>
        <authorList>
            <person name="Moretto J.A."/>
            <person name="Berthold D.E."/>
            <person name="Lefler F.W."/>
            <person name="Huang I.-S."/>
            <person name="Laughinghouse H. IV."/>
        </authorList>
    </citation>
    <scope>NUCLEOTIDE SEQUENCE [LARGE SCALE GENOMIC DNA]</scope>
    <source>
        <strain evidence="2 3">BLCC-F46</strain>
    </source>
</reference>
<dbReference type="EMBL" id="JBHFNQ010000159">
    <property type="protein sequence ID" value="MFB2879227.1"/>
    <property type="molecule type" value="Genomic_DNA"/>
</dbReference>
<feature type="transmembrane region" description="Helical" evidence="1">
    <location>
        <begin position="26"/>
        <end position="59"/>
    </location>
</feature>